<sequence length="85" mass="9598">MVDTINASPTDDSSTAMREIVREERFRYKEVSRGRVAIPPTYSPQGTASLQLANFWHPPVNVVEVAQSINMHQPSQGYLSRQQHS</sequence>
<accession>A0ACB7S5Q4</accession>
<evidence type="ECO:0000313" key="1">
    <source>
        <dbReference type="EMBL" id="KAH6929412.1"/>
    </source>
</evidence>
<evidence type="ECO:0000313" key="2">
    <source>
        <dbReference type="Proteomes" id="UP000821845"/>
    </source>
</evidence>
<keyword evidence="2" id="KW-1185">Reference proteome</keyword>
<protein>
    <submittedName>
        <fullName evidence="1">Uncharacterized protein</fullName>
    </submittedName>
</protein>
<proteinExistence type="predicted"/>
<dbReference type="EMBL" id="CM023486">
    <property type="protein sequence ID" value="KAH6929412.1"/>
    <property type="molecule type" value="Genomic_DNA"/>
</dbReference>
<reference evidence="1" key="1">
    <citation type="submission" date="2020-05" db="EMBL/GenBank/DDBJ databases">
        <title>Large-scale comparative analyses of tick genomes elucidate their genetic diversity and vector capacities.</title>
        <authorList>
            <person name="Jia N."/>
            <person name="Wang J."/>
            <person name="Shi W."/>
            <person name="Du L."/>
            <person name="Sun Y."/>
            <person name="Zhan W."/>
            <person name="Jiang J."/>
            <person name="Wang Q."/>
            <person name="Zhang B."/>
            <person name="Ji P."/>
            <person name="Sakyi L.B."/>
            <person name="Cui X."/>
            <person name="Yuan T."/>
            <person name="Jiang B."/>
            <person name="Yang W."/>
            <person name="Lam T.T.-Y."/>
            <person name="Chang Q."/>
            <person name="Ding S."/>
            <person name="Wang X."/>
            <person name="Zhu J."/>
            <person name="Ruan X."/>
            <person name="Zhao L."/>
            <person name="Wei J."/>
            <person name="Que T."/>
            <person name="Du C."/>
            <person name="Cheng J."/>
            <person name="Dai P."/>
            <person name="Han X."/>
            <person name="Huang E."/>
            <person name="Gao Y."/>
            <person name="Liu J."/>
            <person name="Shao H."/>
            <person name="Ye R."/>
            <person name="Li L."/>
            <person name="Wei W."/>
            <person name="Wang X."/>
            <person name="Wang C."/>
            <person name="Yang T."/>
            <person name="Huo Q."/>
            <person name="Li W."/>
            <person name="Guo W."/>
            <person name="Chen H."/>
            <person name="Zhou L."/>
            <person name="Ni X."/>
            <person name="Tian J."/>
            <person name="Zhou Y."/>
            <person name="Sheng Y."/>
            <person name="Liu T."/>
            <person name="Pan Y."/>
            <person name="Xia L."/>
            <person name="Li J."/>
            <person name="Zhao F."/>
            <person name="Cao W."/>
        </authorList>
    </citation>
    <scope>NUCLEOTIDE SEQUENCE</scope>
    <source>
        <strain evidence="1">Hyas-2018</strain>
    </source>
</reference>
<dbReference type="Proteomes" id="UP000821845">
    <property type="component" value="Chromosome 6"/>
</dbReference>
<gene>
    <name evidence="1" type="ORF">HPB50_027450</name>
</gene>
<comment type="caution">
    <text evidence="1">The sequence shown here is derived from an EMBL/GenBank/DDBJ whole genome shotgun (WGS) entry which is preliminary data.</text>
</comment>
<name>A0ACB7S5Q4_HYAAI</name>
<organism evidence="1 2">
    <name type="scientific">Hyalomma asiaticum</name>
    <name type="common">Tick</name>
    <dbReference type="NCBI Taxonomy" id="266040"/>
    <lineage>
        <taxon>Eukaryota</taxon>
        <taxon>Metazoa</taxon>
        <taxon>Ecdysozoa</taxon>
        <taxon>Arthropoda</taxon>
        <taxon>Chelicerata</taxon>
        <taxon>Arachnida</taxon>
        <taxon>Acari</taxon>
        <taxon>Parasitiformes</taxon>
        <taxon>Ixodida</taxon>
        <taxon>Ixodoidea</taxon>
        <taxon>Ixodidae</taxon>
        <taxon>Hyalomminae</taxon>
        <taxon>Hyalomma</taxon>
    </lineage>
</organism>